<dbReference type="AlphaFoldDB" id="A0A291BW68"/>
<evidence type="ECO:0000313" key="2">
    <source>
        <dbReference type="Proteomes" id="UP000243591"/>
    </source>
</evidence>
<proteinExistence type="predicted"/>
<dbReference type="EMBL" id="CP023483">
    <property type="protein sequence ID" value="ATF25360.1"/>
    <property type="molecule type" value="Genomic_DNA"/>
</dbReference>
<sequence length="93" mass="11026">MREDYEKLKNGTWIKVTKQDFEPAKEKKYYFKNPFVCEGSNYLNFYKNGNFLYYGYRTGDFGYQTQFTKAEYAAIAVEKGIPEGYHIEIEVAE</sequence>
<evidence type="ECO:0000313" key="1">
    <source>
        <dbReference type="EMBL" id="ATF25360.1"/>
    </source>
</evidence>
<accession>A0A291BW68</accession>
<protein>
    <submittedName>
        <fullName evidence="1">Uncharacterized protein</fullName>
    </submittedName>
</protein>
<dbReference type="KEGG" id="bths:CNY62_02540"/>
<dbReference type="RefSeq" id="WP_096699273.1">
    <property type="nucleotide sequence ID" value="NZ_CP023483.1"/>
</dbReference>
<reference evidence="1 2" key="1">
    <citation type="submission" date="2017-09" db="EMBL/GenBank/DDBJ databases">
        <title>Complete Genome Sequences of Two Strains of the Meat Spoilage Bacterium Brochothrix thermosphacta Isolated from Ground Chicken.</title>
        <authorList>
            <person name="Paoli G.C."/>
            <person name="Wijey C."/>
            <person name="Chen C.-Y."/>
            <person name="Nguyen L."/>
            <person name="Yan X."/>
            <person name="Irwin P.L."/>
        </authorList>
    </citation>
    <scope>NUCLEOTIDE SEQUENCE [LARGE SCALE GENOMIC DNA]</scope>
    <source>
        <strain evidence="1 2">BI</strain>
    </source>
</reference>
<organism evidence="1 2">
    <name type="scientific">Brochothrix thermosphacta</name>
    <name type="common">Microbacterium thermosphactum</name>
    <dbReference type="NCBI Taxonomy" id="2756"/>
    <lineage>
        <taxon>Bacteria</taxon>
        <taxon>Bacillati</taxon>
        <taxon>Bacillota</taxon>
        <taxon>Bacilli</taxon>
        <taxon>Bacillales</taxon>
        <taxon>Listeriaceae</taxon>
        <taxon>Brochothrix</taxon>
    </lineage>
</organism>
<gene>
    <name evidence="1" type="ORF">CNY62_02540</name>
</gene>
<dbReference type="Proteomes" id="UP000243591">
    <property type="component" value="Chromosome"/>
</dbReference>
<keyword evidence="2" id="KW-1185">Reference proteome</keyword>
<name>A0A291BW68_BROTH</name>